<sequence>MFSPNTAVYAPIRNSERVKISSEDEVNSAILTKMSGQIQNEMTPELMAKIKRLILEELSSMKMSEPKVSHRGNISPSAAIRTFTSRVRNMNE</sequence>
<dbReference type="WBParaSite" id="Hba_18672">
    <property type="protein sequence ID" value="Hba_18672"/>
    <property type="gene ID" value="Hba_18672"/>
</dbReference>
<dbReference type="AlphaFoldDB" id="A0A1I7XLL8"/>
<organism evidence="1 2">
    <name type="scientific">Heterorhabditis bacteriophora</name>
    <name type="common">Entomopathogenic nematode worm</name>
    <dbReference type="NCBI Taxonomy" id="37862"/>
    <lineage>
        <taxon>Eukaryota</taxon>
        <taxon>Metazoa</taxon>
        <taxon>Ecdysozoa</taxon>
        <taxon>Nematoda</taxon>
        <taxon>Chromadorea</taxon>
        <taxon>Rhabditida</taxon>
        <taxon>Rhabditina</taxon>
        <taxon>Rhabditomorpha</taxon>
        <taxon>Strongyloidea</taxon>
        <taxon>Heterorhabditidae</taxon>
        <taxon>Heterorhabditis</taxon>
    </lineage>
</organism>
<name>A0A1I7XLL8_HETBA</name>
<accession>A0A1I7XLL8</accession>
<reference evidence="2" key="1">
    <citation type="submission" date="2016-11" db="UniProtKB">
        <authorList>
            <consortium name="WormBaseParasite"/>
        </authorList>
    </citation>
    <scope>IDENTIFICATION</scope>
</reference>
<evidence type="ECO:0000313" key="1">
    <source>
        <dbReference type="Proteomes" id="UP000095283"/>
    </source>
</evidence>
<keyword evidence="1" id="KW-1185">Reference proteome</keyword>
<proteinExistence type="predicted"/>
<evidence type="ECO:0000313" key="2">
    <source>
        <dbReference type="WBParaSite" id="Hba_18672"/>
    </source>
</evidence>
<protein>
    <submittedName>
        <fullName evidence="2">Uncharacterized protein</fullName>
    </submittedName>
</protein>
<dbReference type="Proteomes" id="UP000095283">
    <property type="component" value="Unplaced"/>
</dbReference>